<feature type="domain" description="D-isomer specific 2-hydroxyacid dehydrogenase catalytic" evidence="5">
    <location>
        <begin position="6"/>
        <end position="315"/>
    </location>
</feature>
<accession>A0ABM9PNA5</accession>
<sequence>MKILANDGISNNAKETLEKNGFEVVTTKVAQEQLENFINEEHIDAILVKNNTQVRQELIEVCPSIKLIGCGNPDMDNIDADFAKENGVHVINTTDATANAIAELVFAHLFGMVRYLHQANRDMPLEGDIRFNSMQKQFSQGIELRGKTLGIIGNEPSANEVARIALGIGMKVVFSGDYTEERNISVAFHNGQFIDIQVETEPFKEVLSSADFVSLHLPQQEGYVIGNEQLKVMKDGVGIINTCYGGAIDEVAIVKAIETGKVKYVGLDVFENEPTPEIQLLMNPELSFTPRIAPSTIEAKQKIDVDLAKQIIDLLSE</sequence>
<dbReference type="InterPro" id="IPR050418">
    <property type="entry name" value="D-iso_2-hydroxyacid_DH_PdxB"/>
</dbReference>
<evidence type="ECO:0000256" key="1">
    <source>
        <dbReference type="ARBA" id="ARBA00005854"/>
    </source>
</evidence>
<dbReference type="PANTHER" id="PTHR43761">
    <property type="entry name" value="D-ISOMER SPECIFIC 2-HYDROXYACID DEHYDROGENASE FAMILY PROTEIN (AFU_ORTHOLOGUE AFUA_1G13630)"/>
    <property type="match status" value="1"/>
</dbReference>
<dbReference type="Pfam" id="PF02826">
    <property type="entry name" value="2-Hacid_dh_C"/>
    <property type="match status" value="1"/>
</dbReference>
<reference evidence="7 8" key="1">
    <citation type="submission" date="2024-05" db="EMBL/GenBank/DDBJ databases">
        <authorList>
            <person name="Duchaud E."/>
        </authorList>
    </citation>
    <scope>NUCLEOTIDE SEQUENCE [LARGE SCALE GENOMIC DNA]</scope>
    <source>
        <strain evidence="7">Ena-SAMPLE-TAB-13-05-2024-13:56:06:370-140305</strain>
    </source>
</reference>
<evidence type="ECO:0000256" key="2">
    <source>
        <dbReference type="ARBA" id="ARBA00023002"/>
    </source>
</evidence>
<comment type="caution">
    <text evidence="7">The sequence shown here is derived from an EMBL/GenBank/DDBJ whole genome shotgun (WGS) entry which is preliminary data.</text>
</comment>
<evidence type="ECO:0000313" key="7">
    <source>
        <dbReference type="EMBL" id="CAL2107214.1"/>
    </source>
</evidence>
<organism evidence="7 8">
    <name type="scientific">Tenacibaculum vairaonense</name>
    <dbReference type="NCBI Taxonomy" id="3137860"/>
    <lineage>
        <taxon>Bacteria</taxon>
        <taxon>Pseudomonadati</taxon>
        <taxon>Bacteroidota</taxon>
        <taxon>Flavobacteriia</taxon>
        <taxon>Flavobacteriales</taxon>
        <taxon>Flavobacteriaceae</taxon>
        <taxon>Tenacibaculum</taxon>
    </lineage>
</organism>
<dbReference type="Gene3D" id="3.40.50.720">
    <property type="entry name" value="NAD(P)-binding Rossmann-like Domain"/>
    <property type="match status" value="2"/>
</dbReference>
<keyword evidence="3" id="KW-0520">NAD</keyword>
<comment type="similarity">
    <text evidence="1 4">Belongs to the D-isomer specific 2-hydroxyacid dehydrogenase family.</text>
</comment>
<dbReference type="RefSeq" id="WP_348704839.1">
    <property type="nucleotide sequence ID" value="NZ_CAXIYA010000022.1"/>
</dbReference>
<feature type="domain" description="D-isomer specific 2-hydroxyacid dehydrogenase NAD-binding" evidence="6">
    <location>
        <begin position="107"/>
        <end position="293"/>
    </location>
</feature>
<proteinExistence type="inferred from homology"/>
<dbReference type="InterPro" id="IPR006140">
    <property type="entry name" value="D-isomer_DH_NAD-bd"/>
</dbReference>
<dbReference type="Proteomes" id="UP001497602">
    <property type="component" value="Unassembled WGS sequence"/>
</dbReference>
<evidence type="ECO:0000313" key="8">
    <source>
        <dbReference type="Proteomes" id="UP001497602"/>
    </source>
</evidence>
<dbReference type="Pfam" id="PF00389">
    <property type="entry name" value="2-Hacid_dh"/>
    <property type="match status" value="1"/>
</dbReference>
<gene>
    <name evidence="7" type="ORF">T190115A13A_30060</name>
</gene>
<dbReference type="SUPFAM" id="SSF52283">
    <property type="entry name" value="Formate/glycerate dehydrogenase catalytic domain-like"/>
    <property type="match status" value="1"/>
</dbReference>
<keyword evidence="2 4" id="KW-0560">Oxidoreductase</keyword>
<protein>
    <submittedName>
        <fullName evidence="7">D-3-phosphoglycerate dehydrogenase</fullName>
    </submittedName>
</protein>
<evidence type="ECO:0000259" key="6">
    <source>
        <dbReference type="Pfam" id="PF02826"/>
    </source>
</evidence>
<name>A0ABM9PNA5_9FLAO</name>
<evidence type="ECO:0000256" key="3">
    <source>
        <dbReference type="ARBA" id="ARBA00023027"/>
    </source>
</evidence>
<dbReference type="PANTHER" id="PTHR43761:SF1">
    <property type="entry name" value="D-ISOMER SPECIFIC 2-HYDROXYACID DEHYDROGENASE CATALYTIC DOMAIN-CONTAINING PROTEIN-RELATED"/>
    <property type="match status" value="1"/>
</dbReference>
<dbReference type="InterPro" id="IPR036291">
    <property type="entry name" value="NAD(P)-bd_dom_sf"/>
</dbReference>
<dbReference type="InterPro" id="IPR006139">
    <property type="entry name" value="D-isomer_2_OHA_DH_cat_dom"/>
</dbReference>
<dbReference type="SUPFAM" id="SSF51735">
    <property type="entry name" value="NAD(P)-binding Rossmann-fold domains"/>
    <property type="match status" value="1"/>
</dbReference>
<keyword evidence="8" id="KW-1185">Reference proteome</keyword>
<evidence type="ECO:0000259" key="5">
    <source>
        <dbReference type="Pfam" id="PF00389"/>
    </source>
</evidence>
<dbReference type="EMBL" id="CAXJRC010000033">
    <property type="protein sequence ID" value="CAL2107214.1"/>
    <property type="molecule type" value="Genomic_DNA"/>
</dbReference>
<evidence type="ECO:0000256" key="4">
    <source>
        <dbReference type="RuleBase" id="RU003719"/>
    </source>
</evidence>